<gene>
    <name evidence="2" type="ORF">DPMN_174733</name>
</gene>
<protein>
    <recommendedName>
        <fullName evidence="1">DUF5641 domain-containing protein</fullName>
    </recommendedName>
</protein>
<comment type="caution">
    <text evidence="2">The sequence shown here is derived from an EMBL/GenBank/DDBJ whole genome shotgun (WGS) entry which is preliminary data.</text>
</comment>
<dbReference type="InterPro" id="IPR040676">
    <property type="entry name" value="DUF5641"/>
</dbReference>
<reference evidence="2" key="1">
    <citation type="journal article" date="2019" name="bioRxiv">
        <title>The Genome of the Zebra Mussel, Dreissena polymorpha: A Resource for Invasive Species Research.</title>
        <authorList>
            <person name="McCartney M.A."/>
            <person name="Auch B."/>
            <person name="Kono T."/>
            <person name="Mallez S."/>
            <person name="Zhang Y."/>
            <person name="Obille A."/>
            <person name="Becker A."/>
            <person name="Abrahante J.E."/>
            <person name="Garbe J."/>
            <person name="Badalamenti J.P."/>
            <person name="Herman A."/>
            <person name="Mangelson H."/>
            <person name="Liachko I."/>
            <person name="Sullivan S."/>
            <person name="Sone E.D."/>
            <person name="Koren S."/>
            <person name="Silverstein K.A.T."/>
            <person name="Beckman K.B."/>
            <person name="Gohl D.M."/>
        </authorList>
    </citation>
    <scope>NUCLEOTIDE SEQUENCE</scope>
    <source>
        <strain evidence="2">Duluth1</strain>
        <tissue evidence="2">Whole animal</tissue>
    </source>
</reference>
<evidence type="ECO:0000313" key="2">
    <source>
        <dbReference type="EMBL" id="KAH3773374.1"/>
    </source>
</evidence>
<organism evidence="2 3">
    <name type="scientific">Dreissena polymorpha</name>
    <name type="common">Zebra mussel</name>
    <name type="synonym">Mytilus polymorpha</name>
    <dbReference type="NCBI Taxonomy" id="45954"/>
    <lineage>
        <taxon>Eukaryota</taxon>
        <taxon>Metazoa</taxon>
        <taxon>Spiralia</taxon>
        <taxon>Lophotrochozoa</taxon>
        <taxon>Mollusca</taxon>
        <taxon>Bivalvia</taxon>
        <taxon>Autobranchia</taxon>
        <taxon>Heteroconchia</taxon>
        <taxon>Euheterodonta</taxon>
        <taxon>Imparidentia</taxon>
        <taxon>Neoheterodontei</taxon>
        <taxon>Myida</taxon>
        <taxon>Dreissenoidea</taxon>
        <taxon>Dreissenidae</taxon>
        <taxon>Dreissena</taxon>
    </lineage>
</organism>
<dbReference type="AlphaFoldDB" id="A0A9D4IHE3"/>
<evidence type="ECO:0000313" key="3">
    <source>
        <dbReference type="Proteomes" id="UP000828390"/>
    </source>
</evidence>
<accession>A0A9D4IHE3</accession>
<reference evidence="2" key="2">
    <citation type="submission" date="2020-11" db="EMBL/GenBank/DDBJ databases">
        <authorList>
            <person name="McCartney M.A."/>
            <person name="Auch B."/>
            <person name="Kono T."/>
            <person name="Mallez S."/>
            <person name="Becker A."/>
            <person name="Gohl D.M."/>
            <person name="Silverstein K.A.T."/>
            <person name="Koren S."/>
            <person name="Bechman K.B."/>
            <person name="Herman A."/>
            <person name="Abrahante J.E."/>
            <person name="Garbe J."/>
        </authorList>
    </citation>
    <scope>NUCLEOTIDE SEQUENCE</scope>
    <source>
        <strain evidence="2">Duluth1</strain>
        <tissue evidence="2">Whole animal</tissue>
    </source>
</reference>
<feature type="domain" description="DUF5641" evidence="1">
    <location>
        <begin position="8"/>
        <end position="63"/>
    </location>
</feature>
<dbReference type="Proteomes" id="UP000828390">
    <property type="component" value="Unassembled WGS sequence"/>
</dbReference>
<proteinExistence type="predicted"/>
<dbReference type="EMBL" id="JAIWYP010000009">
    <property type="protein sequence ID" value="KAH3773374.1"/>
    <property type="molecule type" value="Genomic_DNA"/>
</dbReference>
<name>A0A9D4IHE3_DREPO</name>
<dbReference type="Pfam" id="PF18701">
    <property type="entry name" value="DUF5641"/>
    <property type="match status" value="1"/>
</dbReference>
<evidence type="ECO:0000259" key="1">
    <source>
        <dbReference type="Pfam" id="PF18701"/>
    </source>
</evidence>
<keyword evidence="3" id="KW-1185">Reference proteome</keyword>
<sequence>MQSVEKTNSVFRLVVLYDGETPRSTWKLAVVQEVVKGNDGLVRSAKIRVGNKLISIPITKLYSLEVK</sequence>